<keyword evidence="2 3" id="KW-0560">Oxidoreductase</keyword>
<comment type="catalytic activity">
    <reaction evidence="3">
        <text>sarcosine + (6S)-5,6,7,8-tetrahydrofolate + O2 = (6R)-5,10-methylene-5,6,7,8-tetrahydrofolate + glycine + H2O2</text>
        <dbReference type="Rhea" id="RHEA:70455"/>
        <dbReference type="ChEBI" id="CHEBI:15379"/>
        <dbReference type="ChEBI" id="CHEBI:15636"/>
        <dbReference type="ChEBI" id="CHEBI:16240"/>
        <dbReference type="ChEBI" id="CHEBI:57305"/>
        <dbReference type="ChEBI" id="CHEBI:57433"/>
        <dbReference type="ChEBI" id="CHEBI:57453"/>
        <dbReference type="EC" id="1.5.3.24"/>
    </reaction>
</comment>
<sequence>MSSSFRTPDGGRIDRSTTLEFVFDGQSYAGHAGDTLASALLASGRHSIATSVKLGRPRGIAAAWAEDPSGLVQIEEPFPEPMLLATTVELYDGLAAHGLPGQGRLADVPDSARYDAMHAHVDVLVVGAGPAGLAAALTAARAGARVALVDEQAEAGGALLGSDDRLDGSPAADWVASAVVELAAHPEVLHLQRTTAFGLYDDGFVLALQRRTDHLGGAAPRHEARQRVWRIRARQIVVAAGAHERPVVFADNDRPGIMLAGGARTFLHRYGVRAGSEAVVFTTNDSAYAAAVDLADAGVRVAAVVDARPEAPGHWLAACADRGIPVRSGSVVTGTDGDERVAAAHVAPLADGRPGDAEPIACDLLLVSGGWNPAVHLFSQARGTLRFDAALGAFLPAEELDGVAVAGSAAGVMDLAGCLADGRRVGAAALAALAVGAPAEPALPAADDAPAGLGPMTLWRVPDGGDGSTSFVDLQRDATVADLARAAGAGLRSMEHVKRFTTIGTAHDQGKTSGVLASGITAELLGIPIQATGTTTFRPPYTPVAFAALAGRDRGRLFDPERTTAVHDWHVAEGAVFEDVGQWKRPRYYPRAGEDMEAAVLRECAATRSGVGILDGSTLGKIDVQGPDAAVLLDRLYTNLMSSLKVGSVRYGVMCGVDGMVIDDGTVLRLAEDRFLVLTTTGGAAKILDWMEEWVQTEWPELRVHLASVTEQWSTFPVVGPRSRDVIGAVFGDVDVSNEAFPFMTWRDTTLGGVPVRLARISFSGELAYEVYVSSWYALAVWERLVEAGRPHGITPYGTETMHVLRAEKGYPIIGQDTDGTVTPHDLGMAWAVSKKKPDFVGKRSFSRPANQNPLRKQLVGLLPVDRETVLPEGSQIVEFRDDGRLPAPPVPMLGHVTSSYRSAELGRPFALALVKGGRARIGDTVHVPVGGTLVPVEVTGSVLVDPEGARRDG</sequence>
<evidence type="ECO:0000313" key="9">
    <source>
        <dbReference type="Proteomes" id="UP000292507"/>
    </source>
</evidence>
<dbReference type="InterPro" id="IPR029043">
    <property type="entry name" value="GcvT/YgfZ_C"/>
</dbReference>
<dbReference type="Pfam" id="PF07992">
    <property type="entry name" value="Pyr_redox_2"/>
    <property type="match status" value="1"/>
</dbReference>
<dbReference type="Pfam" id="PF13510">
    <property type="entry name" value="Fer2_4"/>
    <property type="match status" value="1"/>
</dbReference>
<dbReference type="Gene3D" id="3.50.50.60">
    <property type="entry name" value="FAD/NAD(P)-binding domain"/>
    <property type="match status" value="1"/>
</dbReference>
<dbReference type="PANTHER" id="PTHR43757">
    <property type="entry name" value="AMINOMETHYLTRANSFERASE"/>
    <property type="match status" value="1"/>
</dbReference>
<evidence type="ECO:0000259" key="4">
    <source>
        <dbReference type="Pfam" id="PF01571"/>
    </source>
</evidence>
<accession>A0A4Q7Y555</accession>
<dbReference type="EC" id="1.5.3.24" evidence="3"/>
<dbReference type="PIRSF" id="PIRSF037980">
    <property type="entry name" value="SoxA"/>
    <property type="match status" value="1"/>
</dbReference>
<dbReference type="Pfam" id="PF17806">
    <property type="entry name" value="SO_alpha_A3"/>
    <property type="match status" value="1"/>
</dbReference>
<dbReference type="Proteomes" id="UP000292507">
    <property type="component" value="Unassembled WGS sequence"/>
</dbReference>
<dbReference type="InterPro" id="IPR027266">
    <property type="entry name" value="TrmE/GcvT-like"/>
</dbReference>
<comment type="cofactor">
    <cofactor evidence="3">
        <name>NAD(+)</name>
        <dbReference type="ChEBI" id="CHEBI:57540"/>
    </cofactor>
    <text evidence="3">Binds 1 NAD(+) per subunit.</text>
</comment>
<keyword evidence="9" id="KW-1185">Reference proteome</keyword>
<evidence type="ECO:0000256" key="1">
    <source>
        <dbReference type="ARBA" id="ARBA00008609"/>
    </source>
</evidence>
<dbReference type="GO" id="GO:0005737">
    <property type="term" value="C:cytoplasm"/>
    <property type="evidence" value="ECO:0007669"/>
    <property type="project" value="UniProtKB-SubCell"/>
</dbReference>
<dbReference type="SUPFAM" id="SSF103025">
    <property type="entry name" value="Folate-binding domain"/>
    <property type="match status" value="1"/>
</dbReference>
<reference evidence="8 9" key="1">
    <citation type="submission" date="2019-02" db="EMBL/GenBank/DDBJ databases">
        <title>Sequencing the genomes of 1000 actinobacteria strains.</title>
        <authorList>
            <person name="Klenk H.-P."/>
        </authorList>
    </citation>
    <scope>NUCLEOTIDE SEQUENCE [LARGE SCALE GENOMIC DNA]</scope>
    <source>
        <strain evidence="8 9">DSM 44509</strain>
    </source>
</reference>
<feature type="domain" description="Aminomethyltransferase C-terminal" evidence="6">
    <location>
        <begin position="857"/>
        <end position="946"/>
    </location>
</feature>
<keyword evidence="3" id="KW-0963">Cytoplasm</keyword>
<evidence type="ECO:0000256" key="3">
    <source>
        <dbReference type="PIRNR" id="PIRNR037980"/>
    </source>
</evidence>
<comment type="caution">
    <text evidence="8">The sequence shown here is derived from an EMBL/GenBank/DDBJ whole genome shotgun (WGS) entry which is preliminary data.</text>
</comment>
<dbReference type="Gene3D" id="3.10.20.440">
    <property type="entry name" value="2Fe-2S iron-sulphur cluster binding domain, sarcosine oxidase, alpha subunit, N-terminal domain"/>
    <property type="match status" value="1"/>
</dbReference>
<keyword evidence="3" id="KW-0547">Nucleotide-binding</keyword>
<dbReference type="PRINTS" id="PR00411">
    <property type="entry name" value="PNDRDTASEI"/>
</dbReference>
<dbReference type="GO" id="GO:0008115">
    <property type="term" value="F:sarcosine oxidase activity"/>
    <property type="evidence" value="ECO:0007669"/>
    <property type="project" value="UniProtKB-UniRule"/>
</dbReference>
<dbReference type="GO" id="GO:0000166">
    <property type="term" value="F:nucleotide binding"/>
    <property type="evidence" value="ECO:0007669"/>
    <property type="project" value="UniProtKB-KW"/>
</dbReference>
<dbReference type="Pfam" id="PF01571">
    <property type="entry name" value="GCV_T"/>
    <property type="match status" value="1"/>
</dbReference>
<dbReference type="InterPro" id="IPR042204">
    <property type="entry name" value="2Fe-2S-bd_N"/>
</dbReference>
<evidence type="ECO:0000313" key="8">
    <source>
        <dbReference type="EMBL" id="RZU31045.1"/>
    </source>
</evidence>
<organism evidence="8 9">
    <name type="scientific">Blastococcus saxobsidens</name>
    <dbReference type="NCBI Taxonomy" id="138336"/>
    <lineage>
        <taxon>Bacteria</taxon>
        <taxon>Bacillati</taxon>
        <taxon>Actinomycetota</taxon>
        <taxon>Actinomycetes</taxon>
        <taxon>Geodermatophilales</taxon>
        <taxon>Geodermatophilaceae</taxon>
        <taxon>Blastococcus</taxon>
    </lineage>
</organism>
<dbReference type="AlphaFoldDB" id="A0A4Q7Y555"/>
<dbReference type="PANTHER" id="PTHR43757:SF2">
    <property type="entry name" value="AMINOMETHYLTRANSFERASE, MITOCHONDRIAL"/>
    <property type="match status" value="1"/>
</dbReference>
<keyword evidence="3" id="KW-0520">NAD</keyword>
<dbReference type="PRINTS" id="PR00368">
    <property type="entry name" value="FADPNR"/>
</dbReference>
<evidence type="ECO:0000256" key="2">
    <source>
        <dbReference type="ARBA" id="ARBA00023002"/>
    </source>
</evidence>
<evidence type="ECO:0000259" key="7">
    <source>
        <dbReference type="Pfam" id="PF17806"/>
    </source>
</evidence>
<dbReference type="InterPro" id="IPR036188">
    <property type="entry name" value="FAD/NAD-bd_sf"/>
</dbReference>
<evidence type="ECO:0000259" key="6">
    <source>
        <dbReference type="Pfam" id="PF08669"/>
    </source>
</evidence>
<comment type="similarity">
    <text evidence="1 3">Belongs to the GcvT family.</text>
</comment>
<protein>
    <recommendedName>
        <fullName evidence="3">Sarcosine oxidase subunit alpha</fullName>
        <ecNumber evidence="3">1.5.3.24</ecNumber>
    </recommendedName>
</protein>
<dbReference type="OrthoDB" id="5287468at2"/>
<dbReference type="InterPro" id="IPR006222">
    <property type="entry name" value="GCVT_N"/>
</dbReference>
<dbReference type="InterPro" id="IPR041117">
    <property type="entry name" value="SoxA_A3"/>
</dbReference>
<dbReference type="SUPFAM" id="SSF101790">
    <property type="entry name" value="Aminomethyltransferase beta-barrel domain"/>
    <property type="match status" value="1"/>
</dbReference>
<dbReference type="EMBL" id="SHKV01000001">
    <property type="protein sequence ID" value="RZU31045.1"/>
    <property type="molecule type" value="Genomic_DNA"/>
</dbReference>
<proteinExistence type="inferred from homology"/>
<dbReference type="InterPro" id="IPR006277">
    <property type="entry name" value="Sarcosine_oxidase_asu"/>
</dbReference>
<dbReference type="InterPro" id="IPR023753">
    <property type="entry name" value="FAD/NAD-binding_dom"/>
</dbReference>
<dbReference type="Pfam" id="PF08669">
    <property type="entry name" value="GCV_T_C"/>
    <property type="match status" value="1"/>
</dbReference>
<dbReference type="InterPro" id="IPR013977">
    <property type="entry name" value="GcvT_C"/>
</dbReference>
<dbReference type="GO" id="GO:0046653">
    <property type="term" value="P:tetrahydrofolate metabolic process"/>
    <property type="evidence" value="ECO:0007669"/>
    <property type="project" value="UniProtKB-UniRule"/>
</dbReference>
<feature type="domain" description="GCVT N-terminal" evidence="4">
    <location>
        <begin position="566"/>
        <end position="837"/>
    </location>
</feature>
<dbReference type="SUPFAM" id="SSF51905">
    <property type="entry name" value="FAD/NAD(P)-binding domain"/>
    <property type="match status" value="1"/>
</dbReference>
<comment type="subcellular location">
    <subcellularLocation>
        <location evidence="3">Cytoplasm</location>
    </subcellularLocation>
</comment>
<evidence type="ECO:0000259" key="5">
    <source>
        <dbReference type="Pfam" id="PF07992"/>
    </source>
</evidence>
<feature type="domain" description="FAD/NAD(P)-binding" evidence="5">
    <location>
        <begin position="122"/>
        <end position="381"/>
    </location>
</feature>
<dbReference type="InterPro" id="IPR028896">
    <property type="entry name" value="GcvT/YgfZ/DmdA"/>
</dbReference>
<gene>
    <name evidence="8" type="ORF">BKA19_0689</name>
</gene>
<dbReference type="Gene3D" id="3.30.1360.120">
    <property type="entry name" value="Probable tRNA modification gtpase trme, domain 1"/>
    <property type="match status" value="1"/>
</dbReference>
<feature type="domain" description="SoxA A3" evidence="7">
    <location>
        <begin position="469"/>
        <end position="552"/>
    </location>
</feature>
<name>A0A4Q7Y555_9ACTN</name>
<dbReference type="RefSeq" id="WP_104527815.1">
    <property type="nucleotide sequence ID" value="NZ_POQT01000008.1"/>
</dbReference>